<gene>
    <name evidence="3" type="ordered locus">HDEF_1478</name>
</gene>
<organism evidence="3 4">
    <name type="scientific">Hamiltonella defensa subsp. Acyrthosiphon pisum (strain 5AT)</name>
    <dbReference type="NCBI Taxonomy" id="572265"/>
    <lineage>
        <taxon>Bacteria</taxon>
        <taxon>Pseudomonadati</taxon>
        <taxon>Pseudomonadota</taxon>
        <taxon>Gammaproteobacteria</taxon>
        <taxon>Enterobacterales</taxon>
        <taxon>Enterobacteriaceae</taxon>
        <taxon>aphid secondary symbionts</taxon>
        <taxon>Candidatus Williamhamiltonella</taxon>
    </lineage>
</organism>
<dbReference type="InterPro" id="IPR051699">
    <property type="entry name" value="Rpn/YhgA-like_nuclease"/>
</dbReference>
<dbReference type="PANTHER" id="PTHR34611:SF2">
    <property type="entry name" value="INACTIVE RECOMBINATION-PROMOTING NUCLEASE-LIKE PROTEIN RPNE-RELATED"/>
    <property type="match status" value="1"/>
</dbReference>
<sequence length="299" mass="34349">MTKKFTPTPHDAVFRQFLHEKETAQDFFEIWLPDEIKALCDFTTMKVKSGSFIDEDMKAYQNDILYSLKTKKGKGYLYVLIESQSTPDKLSAWRLMRYSMAAMQKHLDAGNKTLPLVFPVLFYMGKKSPYPHSTHWLDCFEDGGLSERIYTQPFRLADVTTLDDGEILQHRRIALLELVQKHIRHRDMSELLNEIVAILSYNEYTDNQVMTMMNYLIQEGNATNPMHFITEIAKQSEKHEGALMTMAQQIEEIGIQKGIQEGMQEGMQEGKKKGFAKDSASTSGKWYGETICEANNGSE</sequence>
<dbReference type="HOGENOM" id="CLU_059548_1_0_6"/>
<dbReference type="NCBIfam" id="TIGR01784">
    <property type="entry name" value="T_den_put_tspse"/>
    <property type="match status" value="1"/>
</dbReference>
<dbReference type="GO" id="GO:0006310">
    <property type="term" value="P:DNA recombination"/>
    <property type="evidence" value="ECO:0007669"/>
    <property type="project" value="TreeGrafter"/>
</dbReference>
<dbReference type="Pfam" id="PF04754">
    <property type="entry name" value="Transposase_31"/>
    <property type="match status" value="1"/>
</dbReference>
<dbReference type="Proteomes" id="UP000002334">
    <property type="component" value="Chromosome"/>
</dbReference>
<dbReference type="EMBL" id="CP001277">
    <property type="protein sequence ID" value="ACQ68102.1"/>
    <property type="molecule type" value="Genomic_DNA"/>
</dbReference>
<protein>
    <submittedName>
        <fullName evidence="3">Transposase</fullName>
    </submittedName>
</protein>
<feature type="domain" description="Transposase (putative) YhgA-like" evidence="2">
    <location>
        <begin position="8"/>
        <end position="209"/>
    </location>
</feature>
<evidence type="ECO:0000313" key="3">
    <source>
        <dbReference type="EMBL" id="ACQ68102.1"/>
    </source>
</evidence>
<name>C4K6A9_HAMD5</name>
<accession>C4K6A9</accession>
<dbReference type="eggNOG" id="COG5464">
    <property type="taxonomic scope" value="Bacteria"/>
</dbReference>
<evidence type="ECO:0000259" key="2">
    <source>
        <dbReference type="Pfam" id="PF04754"/>
    </source>
</evidence>
<dbReference type="KEGG" id="hde:HDEF_1478"/>
<dbReference type="STRING" id="572265.HDEF_1478"/>
<proteinExistence type="inferred from homology"/>
<comment type="similarity">
    <text evidence="1">Belongs to the Rpn/YhgA-like nuclease family.</text>
</comment>
<dbReference type="PANTHER" id="PTHR34611">
    <property type="match status" value="1"/>
</dbReference>
<reference evidence="3 4" key="1">
    <citation type="journal article" date="2009" name="Proc. Natl. Acad. Sci. U.S.A.">
        <title>Hamiltonella defensa, genome evolution of protective bacterial endosymbiont from pathogenic ancestors.</title>
        <authorList>
            <person name="Degnan P.H."/>
            <person name="Yu Y."/>
            <person name="Sisneros N."/>
            <person name="Wing R.A."/>
            <person name="Moran N.A."/>
        </authorList>
    </citation>
    <scope>NUCLEOTIDE SEQUENCE [LARGE SCALE GENOMIC DNA]</scope>
    <source>
        <strain evidence="4">5AT</strain>
    </source>
</reference>
<keyword evidence="4" id="KW-1185">Reference proteome</keyword>
<evidence type="ECO:0000313" key="4">
    <source>
        <dbReference type="Proteomes" id="UP000002334"/>
    </source>
</evidence>
<evidence type="ECO:0000256" key="1">
    <source>
        <dbReference type="ARBA" id="ARBA00009787"/>
    </source>
</evidence>
<dbReference type="InterPro" id="IPR010106">
    <property type="entry name" value="RpnA"/>
</dbReference>
<dbReference type="GO" id="GO:1990238">
    <property type="term" value="F:double-stranded DNA endonuclease activity"/>
    <property type="evidence" value="ECO:0007669"/>
    <property type="project" value="TreeGrafter"/>
</dbReference>
<dbReference type="AlphaFoldDB" id="C4K6A9"/>
<dbReference type="InterPro" id="IPR006842">
    <property type="entry name" value="Transposase_31"/>
</dbReference>